<dbReference type="Gene3D" id="3.40.50.1010">
    <property type="entry name" value="5'-nuclease"/>
    <property type="match status" value="1"/>
</dbReference>
<evidence type="ECO:0000313" key="3">
    <source>
        <dbReference type="EMBL" id="KAL0528840.1"/>
    </source>
</evidence>
<feature type="compositionally biased region" description="Polar residues" evidence="1">
    <location>
        <begin position="295"/>
        <end position="305"/>
    </location>
</feature>
<dbReference type="Pfam" id="PF13638">
    <property type="entry name" value="PIN_4"/>
    <property type="match status" value="1"/>
</dbReference>
<evidence type="ECO:0000256" key="1">
    <source>
        <dbReference type="SAM" id="MobiDB-lite"/>
    </source>
</evidence>
<protein>
    <submittedName>
        <fullName evidence="3">PIN domain containing protein</fullName>
    </submittedName>
</protein>
<dbReference type="InterPro" id="IPR002716">
    <property type="entry name" value="PIN_dom"/>
</dbReference>
<evidence type="ECO:0000313" key="4">
    <source>
        <dbReference type="Proteomes" id="UP001500493"/>
    </source>
</evidence>
<organism evidence="3 4">
    <name type="scientific">Leishmania shawi</name>
    <dbReference type="NCBI Taxonomy" id="5680"/>
    <lineage>
        <taxon>Eukaryota</taxon>
        <taxon>Discoba</taxon>
        <taxon>Euglenozoa</taxon>
        <taxon>Kinetoplastea</taxon>
        <taxon>Metakinetoplastina</taxon>
        <taxon>Trypanosomatida</taxon>
        <taxon>Trypanosomatidae</taxon>
        <taxon>Leishmaniinae</taxon>
        <taxon>Leishmania</taxon>
        <taxon>Leishmania guyanensis species complex</taxon>
    </lineage>
</organism>
<feature type="compositionally biased region" description="Low complexity" evidence="1">
    <location>
        <begin position="43"/>
        <end position="64"/>
    </location>
</feature>
<evidence type="ECO:0000259" key="2">
    <source>
        <dbReference type="Pfam" id="PF13638"/>
    </source>
</evidence>
<feature type="compositionally biased region" description="Polar residues" evidence="1">
    <location>
        <begin position="277"/>
        <end position="286"/>
    </location>
</feature>
<feature type="region of interest" description="Disordered" evidence="1">
    <location>
        <begin position="540"/>
        <end position="568"/>
    </location>
</feature>
<gene>
    <name evidence="3" type="ORF">Q4I32_002072</name>
</gene>
<sequence>MHKPPKLSERRGRCLSGPPRSKPKPAEQPTSTGERESGQPELTSSTPSVDTSSSGCGDGTSLSSPLLTYGTTRERRTHRSLSHSRIQSGGGFRYLRAATATPDLAPSSAGPSMRLGSKAATFSPSPAPTSLPKELREDTTAWPLEKQPLTHTSRSFSPHSSTPAESSLARLRALTGLAPLQRFSYDSQMLSPDLYGNEESPLRHSCDVRVELGGSGPSSSAPSSCVSSPYTPDLVQRLSFLNGTSAQATLAVLQNDRLKRSRSDALMPPSLPIAESFQSEGKSVGQQCKGPPTVPTANDTATSARGSPFAESLGLASLRASALTTYRNEKDMGSGHSSGTASDSAQSTASALSRLRAANQYIASAAENCSNPHPYITSKNGVAGVGPAVDVAPAPHKLPTGSQRRTAAALLTPAHLAASSLSLGPGLPRPSIVSARLAQLRQRAPTSPISLSPDAKAVAPVTSRRGTVQAPLPPSFINLSRLRRLENLQQPRRQPSTPPSDATPREDQECNSLPSPAATLEAALENAPQYRLLAEATAARGEATPVPPAAVDSDKSDLDPAKVQKRDALLPTPANALASYKTSAKQNVHHAAAKMGVRRARARKGAAAMKAKKERAVEAVVLKGTPAKGTRGKTRLANSPVWAKQLSKLRSLAAPVPVGETASERYTEPISNSFIVSAVAPPLHSPPEHSSQHLSSAVPIKSDKALLKRSVSSLPPSWSTSSPFAALASPSLHAALTQASAGLVTGRESADSIKLKDGVPDDEKCPRESTSSSFASVSPYYCYPSMMTRSTTAAAAAALVAAVNRTLAPTTVTTTSMADATELSSQPHMRTASTGSRKSRGGSSALQCVIFDTSSLLDSEPGVMNLVLEKWFVGIPFTVLDELDRMHKDRGGGGGSGKSDHAATTTTAAAAAAAPAGVSGTHDREWRRQRAHELRNWIAACLSDAAQGRLLLQKRTEVVQAYDLHATTNDDRILGYAVYLRQQRAATVLFVTEDKFLRIKASSELGKAYAYSDIRKLVGMPPLPKVSSTASQEKRNK</sequence>
<feature type="compositionally biased region" description="Basic and acidic residues" evidence="1">
    <location>
        <begin position="552"/>
        <end position="568"/>
    </location>
</feature>
<feature type="region of interest" description="Disordered" evidence="1">
    <location>
        <begin position="890"/>
        <end position="925"/>
    </location>
</feature>
<feature type="compositionally biased region" description="Basic and acidic residues" evidence="1">
    <location>
        <begin position="1"/>
        <end position="12"/>
    </location>
</feature>
<feature type="compositionally biased region" description="Low complexity" evidence="1">
    <location>
        <begin position="902"/>
        <end position="916"/>
    </location>
</feature>
<feature type="compositionally biased region" description="Low complexity" evidence="1">
    <location>
        <begin position="217"/>
        <end position="228"/>
    </location>
</feature>
<comment type="caution">
    <text evidence="3">The sequence shown here is derived from an EMBL/GenBank/DDBJ whole genome shotgun (WGS) entry which is preliminary data.</text>
</comment>
<feature type="region of interest" description="Disordered" evidence="1">
    <location>
        <begin position="1"/>
        <end position="164"/>
    </location>
</feature>
<name>A0AAW3C3J9_9TRYP</name>
<feature type="region of interest" description="Disordered" evidence="1">
    <location>
        <begin position="277"/>
        <end position="308"/>
    </location>
</feature>
<feature type="region of interest" description="Disordered" evidence="1">
    <location>
        <begin position="444"/>
        <end position="513"/>
    </location>
</feature>
<reference evidence="3" key="1">
    <citation type="submission" date="2024-02" db="EMBL/GenBank/DDBJ databases">
        <title>FIRST GENOME SEQUENCES OF Leishmania (Viannia) shawi, Leishmania (Viannia) lindenbergi AND Leishmania (Viannia) utingensis.</title>
        <authorList>
            <person name="Resadore F."/>
            <person name="Custodio M.G.F."/>
            <person name="Boite M.C."/>
            <person name="Cupolillo E."/>
            <person name="Ferreira G.E.M."/>
        </authorList>
    </citation>
    <scope>NUCLEOTIDE SEQUENCE</scope>
    <source>
        <strain evidence="3">MHOM/BR/2013/18 LTA MLF</strain>
    </source>
</reference>
<dbReference type="Proteomes" id="UP001500493">
    <property type="component" value="Unassembled WGS sequence"/>
</dbReference>
<proteinExistence type="predicted"/>
<feature type="region of interest" description="Disordered" evidence="1">
    <location>
        <begin position="208"/>
        <end position="228"/>
    </location>
</feature>
<feature type="compositionally biased region" description="Polar residues" evidence="1">
    <location>
        <begin position="149"/>
        <end position="164"/>
    </location>
</feature>
<accession>A0AAW3C3J9</accession>
<feature type="region of interest" description="Disordered" evidence="1">
    <location>
        <begin position="822"/>
        <end position="842"/>
    </location>
</feature>
<dbReference type="AlphaFoldDB" id="A0AAW3C3J9"/>
<dbReference type="EMBL" id="JBAMZJ010000014">
    <property type="protein sequence ID" value="KAL0528840.1"/>
    <property type="molecule type" value="Genomic_DNA"/>
</dbReference>
<feature type="domain" description="PIN" evidence="2">
    <location>
        <begin position="850"/>
        <end position="1004"/>
    </location>
</feature>
<feature type="compositionally biased region" description="Low complexity" evidence="1">
    <location>
        <begin position="830"/>
        <end position="842"/>
    </location>
</feature>